<proteinExistence type="predicted"/>
<sequence>MERQRCRYRGFNMEFRVKPEAQHWVADVVVFDAPVMCPRCWQAFTFPIEHSLADVFARLEREMRQVIDQLQPIL</sequence>
<accession>A0A5E4Y118</accession>
<dbReference type="Proteomes" id="UP000368474">
    <property type="component" value="Unassembled WGS sequence"/>
</dbReference>
<reference evidence="1 2" key="1">
    <citation type="submission" date="2019-08" db="EMBL/GenBank/DDBJ databases">
        <authorList>
            <person name="Peeters C."/>
        </authorList>
    </citation>
    <scope>NUCLEOTIDE SEQUENCE [LARGE SCALE GENOMIC DNA]</scope>
    <source>
        <strain evidence="1 2">LMG 31116</strain>
    </source>
</reference>
<keyword evidence="2" id="KW-1185">Reference proteome</keyword>
<organism evidence="1 2">
    <name type="scientific">Pandoraea morbifera</name>
    <dbReference type="NCBI Taxonomy" id="2508300"/>
    <lineage>
        <taxon>Bacteria</taxon>
        <taxon>Pseudomonadati</taxon>
        <taxon>Pseudomonadota</taxon>
        <taxon>Betaproteobacteria</taxon>
        <taxon>Burkholderiales</taxon>
        <taxon>Burkholderiaceae</taxon>
        <taxon>Pandoraea</taxon>
    </lineage>
</organism>
<name>A0A5E4Y118_9BURK</name>
<dbReference type="AlphaFoldDB" id="A0A5E4Y118"/>
<evidence type="ECO:0000313" key="1">
    <source>
        <dbReference type="EMBL" id="VVE41998.1"/>
    </source>
</evidence>
<dbReference type="EMBL" id="CABPSD010000016">
    <property type="protein sequence ID" value="VVE41998.1"/>
    <property type="molecule type" value="Genomic_DNA"/>
</dbReference>
<protein>
    <submittedName>
        <fullName evidence="1">Uncharacterized protein</fullName>
    </submittedName>
</protein>
<evidence type="ECO:0000313" key="2">
    <source>
        <dbReference type="Proteomes" id="UP000368474"/>
    </source>
</evidence>
<gene>
    <name evidence="1" type="ORF">PMO31116_04166</name>
</gene>